<dbReference type="Pfam" id="PF01694">
    <property type="entry name" value="Rhomboid"/>
    <property type="match status" value="1"/>
</dbReference>
<evidence type="ECO:0000313" key="10">
    <source>
        <dbReference type="Proteomes" id="UP001378960"/>
    </source>
</evidence>
<dbReference type="PANTHER" id="PTHR43731:SF14">
    <property type="entry name" value="PRESENILIN-ASSOCIATED RHOMBOID-LIKE PROTEIN, MITOCHONDRIAL"/>
    <property type="match status" value="1"/>
</dbReference>
<dbReference type="GO" id="GO:0016020">
    <property type="term" value="C:membrane"/>
    <property type="evidence" value="ECO:0007669"/>
    <property type="project" value="UniProtKB-SubCell"/>
</dbReference>
<accession>A0AAV5QXH2</accession>
<dbReference type="Proteomes" id="UP001378960">
    <property type="component" value="Unassembled WGS sequence"/>
</dbReference>
<evidence type="ECO:0000256" key="5">
    <source>
        <dbReference type="ARBA" id="ARBA00022989"/>
    </source>
</evidence>
<keyword evidence="9" id="KW-0645">Protease</keyword>
<keyword evidence="5 7" id="KW-1133">Transmembrane helix</keyword>
<gene>
    <name evidence="9" type="ORF">DAPK24_000820</name>
</gene>
<feature type="transmembrane region" description="Helical" evidence="7">
    <location>
        <begin position="102"/>
        <end position="120"/>
    </location>
</feature>
<evidence type="ECO:0000256" key="6">
    <source>
        <dbReference type="ARBA" id="ARBA00023136"/>
    </source>
</evidence>
<keyword evidence="10" id="KW-1185">Reference proteome</keyword>
<evidence type="ECO:0000313" key="9">
    <source>
        <dbReference type="EMBL" id="GMM43507.1"/>
    </source>
</evidence>
<name>A0AAV5QXH2_PICKL</name>
<comment type="caution">
    <text evidence="9">The sequence shown here is derived from an EMBL/GenBank/DDBJ whole genome shotgun (WGS) entry which is preliminary data.</text>
</comment>
<dbReference type="PANTHER" id="PTHR43731">
    <property type="entry name" value="RHOMBOID PROTEASE"/>
    <property type="match status" value="1"/>
</dbReference>
<dbReference type="GO" id="GO:0006465">
    <property type="term" value="P:signal peptide processing"/>
    <property type="evidence" value="ECO:0007669"/>
    <property type="project" value="TreeGrafter"/>
</dbReference>
<feature type="transmembrane region" description="Helical" evidence="7">
    <location>
        <begin position="212"/>
        <end position="236"/>
    </location>
</feature>
<feature type="domain" description="Peptidase S54 rhomboid" evidence="8">
    <location>
        <begin position="181"/>
        <end position="321"/>
    </location>
</feature>
<evidence type="ECO:0000256" key="2">
    <source>
        <dbReference type="ARBA" id="ARBA00009045"/>
    </source>
</evidence>
<dbReference type="SUPFAM" id="SSF144091">
    <property type="entry name" value="Rhomboid-like"/>
    <property type="match status" value="1"/>
</dbReference>
<keyword evidence="6 7" id="KW-0472">Membrane</keyword>
<feature type="transmembrane region" description="Helical" evidence="7">
    <location>
        <begin position="242"/>
        <end position="264"/>
    </location>
</feature>
<protein>
    <submittedName>
        <fullName evidence="9">Rhomboid protease</fullName>
    </submittedName>
</protein>
<feature type="transmembrane region" description="Helical" evidence="7">
    <location>
        <begin position="135"/>
        <end position="152"/>
    </location>
</feature>
<dbReference type="EMBL" id="BTGB01000001">
    <property type="protein sequence ID" value="GMM43507.1"/>
    <property type="molecule type" value="Genomic_DNA"/>
</dbReference>
<evidence type="ECO:0000256" key="7">
    <source>
        <dbReference type="SAM" id="Phobius"/>
    </source>
</evidence>
<reference evidence="9 10" key="1">
    <citation type="journal article" date="2023" name="Elife">
        <title>Identification of key yeast species and microbe-microbe interactions impacting larval growth of Drosophila in the wild.</title>
        <authorList>
            <person name="Mure A."/>
            <person name="Sugiura Y."/>
            <person name="Maeda R."/>
            <person name="Honda K."/>
            <person name="Sakurai N."/>
            <person name="Takahashi Y."/>
            <person name="Watada M."/>
            <person name="Katoh T."/>
            <person name="Gotoh A."/>
            <person name="Gotoh Y."/>
            <person name="Taniguchi I."/>
            <person name="Nakamura K."/>
            <person name="Hayashi T."/>
            <person name="Katayama T."/>
            <person name="Uemura T."/>
            <person name="Hattori Y."/>
        </authorList>
    </citation>
    <scope>NUCLEOTIDE SEQUENCE [LARGE SCALE GENOMIC DNA]</scope>
    <source>
        <strain evidence="9 10">PK-24</strain>
    </source>
</reference>
<keyword evidence="3 7" id="KW-0812">Transmembrane</keyword>
<comment type="similarity">
    <text evidence="2">Belongs to the peptidase S54 family.</text>
</comment>
<dbReference type="GO" id="GO:0004252">
    <property type="term" value="F:serine-type endopeptidase activity"/>
    <property type="evidence" value="ECO:0007669"/>
    <property type="project" value="InterPro"/>
</dbReference>
<feature type="transmembrane region" description="Helical" evidence="7">
    <location>
        <begin position="304"/>
        <end position="323"/>
    </location>
</feature>
<organism evidence="9 10">
    <name type="scientific">Pichia kluyveri</name>
    <name type="common">Yeast</name>
    <dbReference type="NCBI Taxonomy" id="36015"/>
    <lineage>
        <taxon>Eukaryota</taxon>
        <taxon>Fungi</taxon>
        <taxon>Dikarya</taxon>
        <taxon>Ascomycota</taxon>
        <taxon>Saccharomycotina</taxon>
        <taxon>Pichiomycetes</taxon>
        <taxon>Pichiales</taxon>
        <taxon>Pichiaceae</taxon>
        <taxon>Pichia</taxon>
    </lineage>
</organism>
<dbReference type="InterPro" id="IPR050925">
    <property type="entry name" value="Rhomboid_protease_S54"/>
</dbReference>
<dbReference type="InterPro" id="IPR022764">
    <property type="entry name" value="Peptidase_S54_rhomboid_dom"/>
</dbReference>
<proteinExistence type="inferred from homology"/>
<feature type="transmembrane region" description="Helical" evidence="7">
    <location>
        <begin position="271"/>
        <end position="292"/>
    </location>
</feature>
<keyword evidence="4" id="KW-0378">Hydrolase</keyword>
<dbReference type="InterPro" id="IPR035952">
    <property type="entry name" value="Rhomboid-like_sf"/>
</dbReference>
<comment type="subcellular location">
    <subcellularLocation>
        <location evidence="1">Membrane</location>
        <topology evidence="1">Multi-pass membrane protein</topology>
    </subcellularLocation>
</comment>
<evidence type="ECO:0000256" key="1">
    <source>
        <dbReference type="ARBA" id="ARBA00004141"/>
    </source>
</evidence>
<evidence type="ECO:0000259" key="8">
    <source>
        <dbReference type="Pfam" id="PF01694"/>
    </source>
</evidence>
<dbReference type="Gene3D" id="1.20.1540.10">
    <property type="entry name" value="Rhomboid-like"/>
    <property type="match status" value="1"/>
</dbReference>
<dbReference type="AlphaFoldDB" id="A0AAV5QXH2"/>
<evidence type="ECO:0000256" key="3">
    <source>
        <dbReference type="ARBA" id="ARBA00022692"/>
    </source>
</evidence>
<sequence length="341" mass="38841">MFRIGVTTARLGGVSVWRSLVKPANLTRPSLLTSKAFFSQWQKSTTDNTIKNSFMKSTITNKLKPFVFKRLATFRDLGRNRGNSGYQHPNYNNTENNIIKPFIFVTLFTIVTYFATPYIFKYTPMSYFNKHPQHLIWTILGLNAIVFGLWQIRYSNTLLYKTLENYFIMDRSALTRKSNLSMIFSSFSHQEPFHLLVNMGCLYSFSGTMISILGISGFTSLYLISGIWASFFSLAYSQIFRYFGRSLGASGSIAGVFTAFATFVPNAGISFFFIPVPGGAAVAAGLFALYNVAGCLLRWGSFDYAAHLGGMWVGFLWAMFLKWKAERQEKERRDKLRKYGW</sequence>
<evidence type="ECO:0000256" key="4">
    <source>
        <dbReference type="ARBA" id="ARBA00022801"/>
    </source>
</evidence>